<feature type="domain" description="Carbohydrate-binding module family 96" evidence="5">
    <location>
        <begin position="322"/>
        <end position="495"/>
    </location>
</feature>
<evidence type="ECO:0000313" key="7">
    <source>
        <dbReference type="Proteomes" id="UP000184164"/>
    </source>
</evidence>
<evidence type="ECO:0000256" key="1">
    <source>
        <dbReference type="ARBA" id="ARBA00004613"/>
    </source>
</evidence>
<dbReference type="RefSeq" id="WP_073003336.1">
    <property type="nucleotide sequence ID" value="NZ_FQUM01000013.1"/>
</dbReference>
<comment type="subcellular location">
    <subcellularLocation>
        <location evidence="1">Secreted</location>
    </subcellularLocation>
</comment>
<reference evidence="6 7" key="1">
    <citation type="submission" date="2016-11" db="EMBL/GenBank/DDBJ databases">
        <authorList>
            <person name="Jaros S."/>
            <person name="Januszkiewicz K."/>
            <person name="Wedrychowicz H."/>
        </authorList>
    </citation>
    <scope>NUCLEOTIDE SEQUENCE [LARGE SCALE GENOMIC DNA]</scope>
    <source>
        <strain evidence="6 7">DSM 26910</strain>
    </source>
</reference>
<gene>
    <name evidence="6" type="ORF">SAMN05444274_11311</name>
</gene>
<name>A0A1M5FJZ4_9BACT</name>
<feature type="domain" description="DUF3823" evidence="4">
    <location>
        <begin position="29"/>
        <end position="117"/>
    </location>
</feature>
<dbReference type="OrthoDB" id="642123at2"/>
<dbReference type="Pfam" id="PF12866">
    <property type="entry name" value="DUF3823"/>
    <property type="match status" value="1"/>
</dbReference>
<dbReference type="NCBIfam" id="NF033679">
    <property type="entry name" value="DNRLRE_dom"/>
    <property type="match status" value="1"/>
</dbReference>
<keyword evidence="7" id="KW-1185">Reference proteome</keyword>
<evidence type="ECO:0000313" key="6">
    <source>
        <dbReference type="EMBL" id="SHF91774.1"/>
    </source>
</evidence>
<evidence type="ECO:0000256" key="3">
    <source>
        <dbReference type="ARBA" id="ARBA00022729"/>
    </source>
</evidence>
<dbReference type="GO" id="GO:0005576">
    <property type="term" value="C:extracellular region"/>
    <property type="evidence" value="ECO:0007669"/>
    <property type="project" value="UniProtKB-SubCell"/>
</dbReference>
<sequence>MKKLIFIYIVCLLTLNSCLNDNYEQPDQTIYGNLIDPLTGENVQSKSKGQLVIRLLEQIPDNPNPEPLDIQVQKDGTFRSDRIFTGTYKAFPYRGAFVYTGDTVEINTAINGGRIDFELTPLIRIDVSVRNRDITYKLNATEATGDLALKGVAAMYNSYDEVDETSCSASRTGSYNSLTSQSQIGVENTVTLSKMPVGENYIRVGARLSDTWNYSKIIKAVITEKDSLPPAVKFVGNNNFSPANDSASFIVAVFQGEPPFDLVYSDGEKEYTKENINTKRDTLFVKPEYTTSYFPVSVSNFVGNGEVSSELATVNVFAIKDEFANSFDAYIHEHNSSSIYDTEPVVAFKSSTDGYQRRAFIAFDLTNSDLNDSSEDEFFISYSLVYSHHDLANSFVLEGTEELVDNSLCWKNQPAEESYSHIHTTINQAYGIDKDENTLIRKFDINATDFVKELLDKGVKKFSLRLTCLEKNAYYVKIGSMRHDNEDFRPKLMIKGQVYKE</sequence>
<dbReference type="Gene3D" id="2.60.40.1120">
    <property type="entry name" value="Carboxypeptidase-like, regulatory domain"/>
    <property type="match status" value="1"/>
</dbReference>
<protein>
    <recommendedName>
        <fullName evidence="8">DUF3823 domain-containing protein</fullName>
    </recommendedName>
</protein>
<evidence type="ECO:0000256" key="2">
    <source>
        <dbReference type="ARBA" id="ARBA00022525"/>
    </source>
</evidence>
<evidence type="ECO:0000259" key="4">
    <source>
        <dbReference type="Pfam" id="PF12866"/>
    </source>
</evidence>
<organism evidence="6 7">
    <name type="scientific">Mariniphaga anaerophila</name>
    <dbReference type="NCBI Taxonomy" id="1484053"/>
    <lineage>
        <taxon>Bacteria</taxon>
        <taxon>Pseudomonadati</taxon>
        <taxon>Bacteroidota</taxon>
        <taxon>Bacteroidia</taxon>
        <taxon>Marinilabiliales</taxon>
        <taxon>Prolixibacteraceae</taxon>
        <taxon>Mariniphaga</taxon>
    </lineage>
</organism>
<dbReference type="InterPro" id="IPR055372">
    <property type="entry name" value="CBM96"/>
</dbReference>
<keyword evidence="3" id="KW-0732">Signal</keyword>
<evidence type="ECO:0000259" key="5">
    <source>
        <dbReference type="Pfam" id="PF24517"/>
    </source>
</evidence>
<accession>A0A1M5FJZ4</accession>
<evidence type="ECO:0008006" key="8">
    <source>
        <dbReference type="Google" id="ProtNLM"/>
    </source>
</evidence>
<keyword evidence="2" id="KW-0964">Secreted</keyword>
<dbReference type="InterPro" id="IPR024278">
    <property type="entry name" value="DUF3823_N"/>
</dbReference>
<dbReference type="AlphaFoldDB" id="A0A1M5FJZ4"/>
<dbReference type="Pfam" id="PF24517">
    <property type="entry name" value="CBM96"/>
    <property type="match status" value="1"/>
</dbReference>
<dbReference type="EMBL" id="FQUM01000013">
    <property type="protein sequence ID" value="SHF91774.1"/>
    <property type="molecule type" value="Genomic_DNA"/>
</dbReference>
<dbReference type="Proteomes" id="UP000184164">
    <property type="component" value="Unassembled WGS sequence"/>
</dbReference>
<proteinExistence type="predicted"/>
<dbReference type="STRING" id="1484053.SAMN05444274_11311"/>